<gene>
    <name evidence="2" type="ORF">I6I06_12705</name>
</gene>
<accession>A0A7T4N0W9</accession>
<feature type="domain" description="TniQ" evidence="1">
    <location>
        <begin position="12"/>
        <end position="161"/>
    </location>
</feature>
<evidence type="ECO:0000259" key="1">
    <source>
        <dbReference type="Pfam" id="PF06527"/>
    </source>
</evidence>
<sequence>MMGKNTPPSSLPAPVQEETLASWLDRVYIHSDSFHRRANRRSVLGAPWRNVSGLLPYRLRVFADSVGQHFYSDTELLTLHTFYPYFAATMTDTAGRDLAERIFSGGRGPLCPTREPLSLAARPDVGRYCLQCQREDRISLGFDVGRRYNVAPFVTRCPFHGDFISVLSDGVERDLASFRWKESQSATTRRNAQQFARETQRLLEGCGATLMTCRHRLEAMGYMTKEGSLRVKQLVDESRAHFADGFEDQALSRLVADKEMLRRAFQRLSDTRRSIHPAYLILLNLFTEAHSSDVPTSEKTEPSGVWRHEDLRKSAVEGCSSVTAVARKLGVATTTATLLLRRAGLADRFNVRQPDDGIAAILRDLEAATPVASVAAHHGVTPLRVYRLMRTAPGLIERRRERAYVAELKLRRSTAEAARTTDGRVITAAEFRGTYRNDYCWLLKHDKEWLRVYLATLTRSAVSASRTGRSSLTVEAAASEIELLRRAYDSATQIDERRPYRASRKRVAKTLKLNDYAVKIRKELGLLVPAEDDEAFVRRRIEWVKNLSPDLNIGSSERWLKKAGLRRTKNRRSICVAAARENVDA</sequence>
<protein>
    <recommendedName>
        <fullName evidence="1">TniQ domain-containing protein</fullName>
    </recommendedName>
</protein>
<evidence type="ECO:0000313" key="3">
    <source>
        <dbReference type="Proteomes" id="UP000595610"/>
    </source>
</evidence>
<dbReference type="RefSeq" id="WP_157004202.1">
    <property type="nucleotide sequence ID" value="NZ_CP066075.1"/>
</dbReference>
<reference evidence="2 3" key="1">
    <citation type="submission" date="2020-12" db="EMBL/GenBank/DDBJ databases">
        <title>FDA dAtabase for Regulatory Grade micrObial Sequences (FDA-ARGOS): Supporting development and validation of Infectious Disease Dx tests.</title>
        <authorList>
            <person name="Nelson B."/>
            <person name="Plummer A."/>
            <person name="Tallon L."/>
            <person name="Sadzewicz L."/>
            <person name="Zhao X."/>
            <person name="Boylan J."/>
            <person name="Ott S."/>
            <person name="Bowen H."/>
            <person name="Vavikolanu K."/>
            <person name="Mehta A."/>
            <person name="Aluvathingal J."/>
            <person name="Nadendla S."/>
            <person name="Myers T."/>
            <person name="Yan Y."/>
            <person name="Sichtig H."/>
        </authorList>
    </citation>
    <scope>NUCLEOTIDE SEQUENCE [LARGE SCALE GENOMIC DNA]</scope>
    <source>
        <strain evidence="2 3">FDAARGOS_1049</strain>
    </source>
</reference>
<name>A0A7T4N0W9_9BURK</name>
<proteinExistence type="predicted"/>
<dbReference type="EMBL" id="CP066075">
    <property type="protein sequence ID" value="QQC63164.1"/>
    <property type="molecule type" value="Genomic_DNA"/>
</dbReference>
<organism evidence="2 3">
    <name type="scientific">Paraburkholderia ginsengisoli</name>
    <dbReference type="NCBI Taxonomy" id="311231"/>
    <lineage>
        <taxon>Bacteria</taxon>
        <taxon>Pseudomonadati</taxon>
        <taxon>Pseudomonadota</taxon>
        <taxon>Betaproteobacteria</taxon>
        <taxon>Burkholderiales</taxon>
        <taxon>Burkholderiaceae</taxon>
        <taxon>Paraburkholderia</taxon>
    </lineage>
</organism>
<dbReference type="Pfam" id="PF06527">
    <property type="entry name" value="TniQ"/>
    <property type="match status" value="1"/>
</dbReference>
<evidence type="ECO:0000313" key="2">
    <source>
        <dbReference type="EMBL" id="QQC63164.1"/>
    </source>
</evidence>
<dbReference type="InterPro" id="IPR009492">
    <property type="entry name" value="TniQ"/>
</dbReference>
<dbReference type="AlphaFoldDB" id="A0A7T4N0W9"/>
<dbReference type="KEGG" id="pgis:I6I06_12705"/>
<dbReference type="Proteomes" id="UP000595610">
    <property type="component" value="Chromosome 1"/>
</dbReference>
<keyword evidence="3" id="KW-1185">Reference proteome</keyword>